<evidence type="ECO:0008006" key="3">
    <source>
        <dbReference type="Google" id="ProtNLM"/>
    </source>
</evidence>
<dbReference type="PANTHER" id="PTHR37466">
    <property type="entry name" value="SLR1628 PROTEIN"/>
    <property type="match status" value="1"/>
</dbReference>
<keyword evidence="2" id="KW-1185">Reference proteome</keyword>
<dbReference type="PANTHER" id="PTHR37466:SF1">
    <property type="entry name" value="SLR1628 PROTEIN"/>
    <property type="match status" value="1"/>
</dbReference>
<dbReference type="Proteomes" id="UP001296776">
    <property type="component" value="Unassembled WGS sequence"/>
</dbReference>
<dbReference type="RefSeq" id="WP_200346358.1">
    <property type="nucleotide sequence ID" value="NZ_NRSJ01000018.1"/>
</dbReference>
<reference evidence="1" key="2">
    <citation type="journal article" date="2020" name="Microorganisms">
        <title>Osmotic Adaptation and Compatible Solute Biosynthesis of Phototrophic Bacteria as Revealed from Genome Analyses.</title>
        <authorList>
            <person name="Imhoff J.F."/>
            <person name="Rahn T."/>
            <person name="Kunzel S."/>
            <person name="Keller A."/>
            <person name="Neulinger S.C."/>
        </authorList>
    </citation>
    <scope>NUCLEOTIDE SEQUENCE</scope>
    <source>
        <strain evidence="1">DSM 11080</strain>
    </source>
</reference>
<dbReference type="Pfam" id="PF09996">
    <property type="entry name" value="DUF2237"/>
    <property type="match status" value="1"/>
</dbReference>
<reference evidence="1" key="1">
    <citation type="submission" date="2017-08" db="EMBL/GenBank/DDBJ databases">
        <authorList>
            <person name="Imhoff J.F."/>
            <person name="Rahn T."/>
            <person name="Kuenzel S."/>
            <person name="Neulinger S.C."/>
        </authorList>
    </citation>
    <scope>NUCLEOTIDE SEQUENCE</scope>
    <source>
        <strain evidence="1">DSM 11080</strain>
    </source>
</reference>
<name>A0AAJ0U4K0_9GAMM</name>
<dbReference type="EMBL" id="NRSJ01000018">
    <property type="protein sequence ID" value="MBK1705150.1"/>
    <property type="molecule type" value="Genomic_DNA"/>
</dbReference>
<dbReference type="InterPro" id="IPR018714">
    <property type="entry name" value="DUF2237"/>
</dbReference>
<dbReference type="Gene3D" id="3.30.56.110">
    <property type="entry name" value="Protein of unknown function DUF2237"/>
    <property type="match status" value="1"/>
</dbReference>
<comment type="caution">
    <text evidence="1">The sequence shown here is derived from an EMBL/GenBank/DDBJ whole genome shotgun (WGS) entry which is preliminary data.</text>
</comment>
<sequence>MPGARNVLGEPLEVCSLEPMTGFTRNGHCDTGPDDLGSHTVCARVTAEFLEYSKSRGNDLTTPVPAFGFPGLKPGDRWCLCAARWQEALDAGCAPKVALRGTHERALEVCDLADLKRHAVDLS</sequence>
<protein>
    <recommendedName>
        <fullName evidence="3">DUF2237 domain-containing protein</fullName>
    </recommendedName>
</protein>
<evidence type="ECO:0000313" key="1">
    <source>
        <dbReference type="EMBL" id="MBK1705150.1"/>
    </source>
</evidence>
<accession>A0AAJ0U4K0</accession>
<organism evidence="1 2">
    <name type="scientific">Halochromatium glycolicum</name>
    <dbReference type="NCBI Taxonomy" id="85075"/>
    <lineage>
        <taxon>Bacteria</taxon>
        <taxon>Pseudomonadati</taxon>
        <taxon>Pseudomonadota</taxon>
        <taxon>Gammaproteobacteria</taxon>
        <taxon>Chromatiales</taxon>
        <taxon>Chromatiaceae</taxon>
        <taxon>Halochromatium</taxon>
    </lineage>
</organism>
<dbReference type="AlphaFoldDB" id="A0AAJ0U4K0"/>
<gene>
    <name evidence="1" type="ORF">CKO40_11505</name>
</gene>
<evidence type="ECO:0000313" key="2">
    <source>
        <dbReference type="Proteomes" id="UP001296776"/>
    </source>
</evidence>
<proteinExistence type="predicted"/>